<keyword evidence="7" id="KW-0472">Membrane</keyword>
<feature type="region of interest" description="Disordered" evidence="9">
    <location>
        <begin position="77"/>
        <end position="103"/>
    </location>
</feature>
<proteinExistence type="predicted"/>
<dbReference type="InterPro" id="IPR011992">
    <property type="entry name" value="EF-hand-dom_pair"/>
</dbReference>
<organism evidence="12 13">
    <name type="scientific">Clavelina lepadiformis</name>
    <name type="common">Light-bulb sea squirt</name>
    <name type="synonym">Ascidia lepadiformis</name>
    <dbReference type="NCBI Taxonomy" id="159417"/>
    <lineage>
        <taxon>Eukaryota</taxon>
        <taxon>Metazoa</taxon>
        <taxon>Chordata</taxon>
        <taxon>Tunicata</taxon>
        <taxon>Ascidiacea</taxon>
        <taxon>Aplousobranchia</taxon>
        <taxon>Clavelinidae</taxon>
        <taxon>Clavelina</taxon>
    </lineage>
</organism>
<evidence type="ECO:0000256" key="6">
    <source>
        <dbReference type="ARBA" id="ARBA00023054"/>
    </source>
</evidence>
<dbReference type="PANTHER" id="PTHR15726:SF7">
    <property type="entry name" value="NUCLEAR FALLOUT, ISOFORM J"/>
    <property type="match status" value="1"/>
</dbReference>
<evidence type="ECO:0000256" key="3">
    <source>
        <dbReference type="ARBA" id="ARBA00004654"/>
    </source>
</evidence>
<evidence type="ECO:0000259" key="10">
    <source>
        <dbReference type="PROSITE" id="PS50222"/>
    </source>
</evidence>
<accession>A0ABP0EZT5</accession>
<evidence type="ECO:0008006" key="14">
    <source>
        <dbReference type="Google" id="ProtNLM"/>
    </source>
</evidence>
<dbReference type="Gene3D" id="1.20.5.2440">
    <property type="match status" value="1"/>
</dbReference>
<dbReference type="Gene3D" id="1.10.238.10">
    <property type="entry name" value="EF-hand"/>
    <property type="match status" value="1"/>
</dbReference>
<evidence type="ECO:0000256" key="7">
    <source>
        <dbReference type="ARBA" id="ARBA00023136"/>
    </source>
</evidence>
<sequence length="464" mass="53426">MADDGSNLRGVFDLCNPDGNGYILTEYLADKLSEQFSDQSSLITIQNALDPERKGRISFDEFCDAVNTLQDTSVVRHPAKPGFYREDDDGDSSDPENTYNEYDIPEDDSIAGEMENFEAVGESPHNLSPIKMHESNSEQFKRHGSFRRSHRRAHSWNMRAQNGSLSFEPQCEGETSSVSSEIDDLHDKVDSLQDHLSRLAEEKTLQSQYEAVKRENQQLSHQVNELEEKVQDMADRSEELQRDSRHKLDDLNREHDLQIQILQSRIEMLAADKERLESELVTTKNSARERRESLVSFQNKTEDLTKQIIEINEEYRRLNQRFAQQEDKHEEQESRLRDEINLLRHQLEAIQLEKGDLETMVALSKNDPLPAKLKAHMDSLKAENDELKSKNEELSGQLAQNLSDVRTLMCGDGQSIAQELSHASKDEVMEALRKQEEVNDQLRDYLDKIILNILEKDPGMLEIK</sequence>
<evidence type="ECO:0000313" key="13">
    <source>
        <dbReference type="Proteomes" id="UP001642483"/>
    </source>
</evidence>
<dbReference type="Pfam" id="PF09457">
    <property type="entry name" value="RBD-FIP"/>
    <property type="match status" value="1"/>
</dbReference>
<evidence type="ECO:0000313" key="12">
    <source>
        <dbReference type="EMBL" id="CAK8673002.1"/>
    </source>
</evidence>
<keyword evidence="5" id="KW-0967">Endosome</keyword>
<comment type="subcellular location">
    <subcellularLocation>
        <location evidence="2">Cleavage furrow</location>
    </subcellularLocation>
    <subcellularLocation>
        <location evidence="1">Midbody</location>
    </subcellularLocation>
    <subcellularLocation>
        <location evidence="3">Recycling endosome membrane</location>
        <topology evidence="3">Peripheral membrane protein</topology>
    </subcellularLocation>
</comment>
<evidence type="ECO:0000256" key="9">
    <source>
        <dbReference type="SAM" id="MobiDB-lite"/>
    </source>
</evidence>
<evidence type="ECO:0000256" key="8">
    <source>
        <dbReference type="SAM" id="Coils"/>
    </source>
</evidence>
<dbReference type="InterPro" id="IPR019018">
    <property type="entry name" value="Rab-bd_FIP-RBD"/>
</dbReference>
<keyword evidence="13" id="KW-1185">Reference proteome</keyword>
<reference evidence="12 13" key="1">
    <citation type="submission" date="2024-02" db="EMBL/GenBank/DDBJ databases">
        <authorList>
            <person name="Daric V."/>
            <person name="Darras S."/>
        </authorList>
    </citation>
    <scope>NUCLEOTIDE SEQUENCE [LARGE SCALE GENOMIC DNA]</scope>
</reference>
<keyword evidence="4" id="KW-0813">Transport</keyword>
<dbReference type="InterPro" id="IPR037245">
    <property type="entry name" value="FIP-RBD_C_sf"/>
</dbReference>
<feature type="domain" description="EF-hand" evidence="10">
    <location>
        <begin position="47"/>
        <end position="72"/>
    </location>
</feature>
<keyword evidence="6 8" id="KW-0175">Coiled coil</keyword>
<dbReference type="PROSITE" id="PS51511">
    <property type="entry name" value="FIP_RBD"/>
    <property type="match status" value="1"/>
</dbReference>
<dbReference type="InterPro" id="IPR057316">
    <property type="entry name" value="Rab11-FIP3/4_dom"/>
</dbReference>
<feature type="domain" description="FIP-RBD" evidence="11">
    <location>
        <begin position="402"/>
        <end position="464"/>
    </location>
</feature>
<dbReference type="Proteomes" id="UP001642483">
    <property type="component" value="Unassembled WGS sequence"/>
</dbReference>
<dbReference type="InterPro" id="IPR051977">
    <property type="entry name" value="Rab11-interacting_regulator"/>
</dbReference>
<evidence type="ECO:0000256" key="2">
    <source>
        <dbReference type="ARBA" id="ARBA00004626"/>
    </source>
</evidence>
<dbReference type="PROSITE" id="PS50222">
    <property type="entry name" value="EF_HAND_2"/>
    <property type="match status" value="1"/>
</dbReference>
<dbReference type="PANTHER" id="PTHR15726">
    <property type="entry name" value="RAB11-FAMILY INTERACTING PROTEIN"/>
    <property type="match status" value="1"/>
</dbReference>
<dbReference type="EMBL" id="CAWYQH010000002">
    <property type="protein sequence ID" value="CAK8673002.1"/>
    <property type="molecule type" value="Genomic_DNA"/>
</dbReference>
<dbReference type="Pfam" id="PF25450">
    <property type="entry name" value="Rab11-FIP3"/>
    <property type="match status" value="1"/>
</dbReference>
<feature type="coiled-coil region" evidence="8">
    <location>
        <begin position="182"/>
        <end position="404"/>
    </location>
</feature>
<dbReference type="SUPFAM" id="SSF144270">
    <property type="entry name" value="Eferin C-derminal domain-like"/>
    <property type="match status" value="1"/>
</dbReference>
<evidence type="ECO:0000256" key="1">
    <source>
        <dbReference type="ARBA" id="ARBA00004214"/>
    </source>
</evidence>
<evidence type="ECO:0000256" key="5">
    <source>
        <dbReference type="ARBA" id="ARBA00022753"/>
    </source>
</evidence>
<protein>
    <recommendedName>
        <fullName evidence="14">Rab11 family-interacting protein 3</fullName>
    </recommendedName>
</protein>
<evidence type="ECO:0000256" key="4">
    <source>
        <dbReference type="ARBA" id="ARBA00022448"/>
    </source>
</evidence>
<evidence type="ECO:0000259" key="11">
    <source>
        <dbReference type="PROSITE" id="PS51511"/>
    </source>
</evidence>
<comment type="caution">
    <text evidence="12">The sequence shown here is derived from an EMBL/GenBank/DDBJ whole genome shotgun (WGS) entry which is preliminary data.</text>
</comment>
<name>A0ABP0EZT5_CLALP</name>
<dbReference type="InterPro" id="IPR002048">
    <property type="entry name" value="EF_hand_dom"/>
</dbReference>
<dbReference type="SUPFAM" id="SSF47473">
    <property type="entry name" value="EF-hand"/>
    <property type="match status" value="1"/>
</dbReference>
<gene>
    <name evidence="12" type="ORF">CVLEPA_LOCUS2791</name>
</gene>